<comment type="caution">
    <text evidence="2">The sequence shown here is derived from an EMBL/GenBank/DDBJ whole genome shotgun (WGS) entry which is preliminary data.</text>
</comment>
<evidence type="ECO:0000256" key="1">
    <source>
        <dbReference type="SAM" id="MobiDB-lite"/>
    </source>
</evidence>
<keyword evidence="3" id="KW-1185">Reference proteome</keyword>
<sequence length="203" mass="22961">MTSQTSETPEADNEAERKCPLGDEHVHREDVKRIFRECQQESFWYRGEDTCNTYLYKGKERQISTIHTYTHTWSHAHAHKHTHTCTHMLTCTHIHTHTHTHTTNTYTRTHMLTHTHTPTHSSDFSFIGRISLGSFLCSLFPCLLGRCPARSVGVVDHARCGRINLILICSPIVGVYLHSAFLNSDPQFKTGGVPPTSGLIAAI</sequence>
<feature type="region of interest" description="Disordered" evidence="1">
    <location>
        <begin position="1"/>
        <end position="21"/>
    </location>
</feature>
<evidence type="ECO:0000313" key="3">
    <source>
        <dbReference type="Proteomes" id="UP001221898"/>
    </source>
</evidence>
<gene>
    <name evidence="2" type="ORF">AAFF_G00437740</name>
</gene>
<evidence type="ECO:0000313" key="2">
    <source>
        <dbReference type="EMBL" id="KAJ8397498.1"/>
    </source>
</evidence>
<accession>A0AAD7WHZ3</accession>
<proteinExistence type="predicted"/>
<protein>
    <submittedName>
        <fullName evidence="2">Uncharacterized protein</fullName>
    </submittedName>
</protein>
<dbReference type="AlphaFoldDB" id="A0AAD7WHZ3"/>
<organism evidence="2 3">
    <name type="scientific">Aldrovandia affinis</name>
    <dbReference type="NCBI Taxonomy" id="143900"/>
    <lineage>
        <taxon>Eukaryota</taxon>
        <taxon>Metazoa</taxon>
        <taxon>Chordata</taxon>
        <taxon>Craniata</taxon>
        <taxon>Vertebrata</taxon>
        <taxon>Euteleostomi</taxon>
        <taxon>Actinopterygii</taxon>
        <taxon>Neopterygii</taxon>
        <taxon>Teleostei</taxon>
        <taxon>Notacanthiformes</taxon>
        <taxon>Halosauridae</taxon>
        <taxon>Aldrovandia</taxon>
    </lineage>
</organism>
<dbReference type="Proteomes" id="UP001221898">
    <property type="component" value="Unassembled WGS sequence"/>
</dbReference>
<dbReference type="EMBL" id="JAINUG010000097">
    <property type="protein sequence ID" value="KAJ8397498.1"/>
    <property type="molecule type" value="Genomic_DNA"/>
</dbReference>
<name>A0AAD7WHZ3_9TELE</name>
<reference evidence="2" key="1">
    <citation type="journal article" date="2023" name="Science">
        <title>Genome structures resolve the early diversification of teleost fishes.</title>
        <authorList>
            <person name="Parey E."/>
            <person name="Louis A."/>
            <person name="Montfort J."/>
            <person name="Bouchez O."/>
            <person name="Roques C."/>
            <person name="Iampietro C."/>
            <person name="Lluch J."/>
            <person name="Castinel A."/>
            <person name="Donnadieu C."/>
            <person name="Desvignes T."/>
            <person name="Floi Bucao C."/>
            <person name="Jouanno E."/>
            <person name="Wen M."/>
            <person name="Mejri S."/>
            <person name="Dirks R."/>
            <person name="Jansen H."/>
            <person name="Henkel C."/>
            <person name="Chen W.J."/>
            <person name="Zahm M."/>
            <person name="Cabau C."/>
            <person name="Klopp C."/>
            <person name="Thompson A.W."/>
            <person name="Robinson-Rechavi M."/>
            <person name="Braasch I."/>
            <person name="Lecointre G."/>
            <person name="Bobe J."/>
            <person name="Postlethwait J.H."/>
            <person name="Berthelot C."/>
            <person name="Roest Crollius H."/>
            <person name="Guiguen Y."/>
        </authorList>
    </citation>
    <scope>NUCLEOTIDE SEQUENCE</scope>
    <source>
        <strain evidence="2">NC1722</strain>
    </source>
</reference>